<dbReference type="InterPro" id="IPR001387">
    <property type="entry name" value="Cro/C1-type_HTH"/>
</dbReference>
<evidence type="ECO:0000259" key="1">
    <source>
        <dbReference type="PROSITE" id="PS50943"/>
    </source>
</evidence>
<feature type="domain" description="HTH cro/C1-type" evidence="1">
    <location>
        <begin position="19"/>
        <end position="73"/>
    </location>
</feature>
<name>A0A212Q023_RHOAC</name>
<keyword evidence="3" id="KW-1185">Reference proteome</keyword>
<dbReference type="PROSITE" id="PS50943">
    <property type="entry name" value="HTH_CROC1"/>
    <property type="match status" value="1"/>
</dbReference>
<protein>
    <submittedName>
        <fullName evidence="2">Transcriptional regulator, contains XRE-family HTH domain</fullName>
    </submittedName>
</protein>
<gene>
    <name evidence="2" type="ORF">SAMN06265338_101298</name>
</gene>
<dbReference type="Pfam" id="PF13560">
    <property type="entry name" value="HTH_31"/>
    <property type="match status" value="1"/>
</dbReference>
<dbReference type="GO" id="GO:0003677">
    <property type="term" value="F:DNA binding"/>
    <property type="evidence" value="ECO:0007669"/>
    <property type="project" value="InterPro"/>
</dbReference>
<evidence type="ECO:0000313" key="3">
    <source>
        <dbReference type="Proteomes" id="UP000198418"/>
    </source>
</evidence>
<dbReference type="Proteomes" id="UP000198418">
    <property type="component" value="Unassembled WGS sequence"/>
</dbReference>
<dbReference type="Gene3D" id="1.10.260.40">
    <property type="entry name" value="lambda repressor-like DNA-binding domains"/>
    <property type="match status" value="1"/>
</dbReference>
<organism evidence="2 3">
    <name type="scientific">Rhodoblastus acidophilus</name>
    <name type="common">Rhodopseudomonas acidophila</name>
    <dbReference type="NCBI Taxonomy" id="1074"/>
    <lineage>
        <taxon>Bacteria</taxon>
        <taxon>Pseudomonadati</taxon>
        <taxon>Pseudomonadota</taxon>
        <taxon>Alphaproteobacteria</taxon>
        <taxon>Hyphomicrobiales</taxon>
        <taxon>Rhodoblastaceae</taxon>
        <taxon>Rhodoblastus</taxon>
    </lineage>
</organism>
<dbReference type="SMART" id="SM00530">
    <property type="entry name" value="HTH_XRE"/>
    <property type="match status" value="1"/>
</dbReference>
<dbReference type="RefSeq" id="WP_088518789.1">
    <property type="nucleotide sequence ID" value="NZ_FYDG01000001.1"/>
</dbReference>
<proteinExistence type="predicted"/>
<dbReference type="SUPFAM" id="SSF47413">
    <property type="entry name" value="lambda repressor-like DNA-binding domains"/>
    <property type="match status" value="1"/>
</dbReference>
<dbReference type="InterPro" id="IPR010982">
    <property type="entry name" value="Lambda_DNA-bd_dom_sf"/>
</dbReference>
<accession>A0A212Q023</accession>
<sequence>MNVPQHAARQINEIVGARIKSNRTVLGLTCGDLGEAAGASAATIERYENGDVRVPAQHLLEIAKRLHVPLTEFFVLPASDGEKRERTCAQAEESDEAIQIQTALRAIADPGKRRLVLNLMRGFVAAERNASGFPSRSL</sequence>
<dbReference type="EMBL" id="FYDG01000001">
    <property type="protein sequence ID" value="SNB52643.1"/>
    <property type="molecule type" value="Genomic_DNA"/>
</dbReference>
<dbReference type="AlphaFoldDB" id="A0A212Q023"/>
<dbReference type="CDD" id="cd00093">
    <property type="entry name" value="HTH_XRE"/>
    <property type="match status" value="1"/>
</dbReference>
<evidence type="ECO:0000313" key="2">
    <source>
        <dbReference type="EMBL" id="SNB52643.1"/>
    </source>
</evidence>
<reference evidence="3" key="1">
    <citation type="submission" date="2017-06" db="EMBL/GenBank/DDBJ databases">
        <authorList>
            <person name="Varghese N."/>
            <person name="Submissions S."/>
        </authorList>
    </citation>
    <scope>NUCLEOTIDE SEQUENCE [LARGE SCALE GENOMIC DNA]</scope>
    <source>
        <strain evidence="3">DSM 137</strain>
    </source>
</reference>
<dbReference type="OrthoDB" id="9805356at2"/>